<dbReference type="InterPro" id="IPR006118">
    <property type="entry name" value="Recombinase_CS"/>
</dbReference>
<keyword evidence="2" id="KW-1185">Reference proteome</keyword>
<dbReference type="InterPro" id="IPR050639">
    <property type="entry name" value="SSR_resolvase"/>
</dbReference>
<dbReference type="InterPro" id="IPR038109">
    <property type="entry name" value="DNA_bind_recomb_sf"/>
</dbReference>
<dbReference type="InterPro" id="IPR036162">
    <property type="entry name" value="Resolvase-like_N_sf"/>
</dbReference>
<name>A0A402CWM2_9BACT</name>
<dbReference type="Pfam" id="PF00239">
    <property type="entry name" value="Resolvase"/>
    <property type="match status" value="1"/>
</dbReference>
<proteinExistence type="predicted"/>
<dbReference type="RefSeq" id="WP_119321734.1">
    <property type="nucleotide sequence ID" value="NZ_AP025739.1"/>
</dbReference>
<evidence type="ECO:0000313" key="2">
    <source>
        <dbReference type="Proteomes" id="UP000287394"/>
    </source>
</evidence>
<reference evidence="1 2" key="1">
    <citation type="journal article" date="2019" name="Int. J. Syst. Evol. Microbiol.">
        <title>Capsulimonas corticalis gen. nov., sp. nov., an aerobic capsulated bacterium, of a novel bacterial order, Capsulimonadales ord. nov., of the class Armatimonadia of the phylum Armatimonadetes.</title>
        <authorList>
            <person name="Li J."/>
            <person name="Kudo C."/>
            <person name="Tonouchi A."/>
        </authorList>
    </citation>
    <scope>NUCLEOTIDE SEQUENCE [LARGE SCALE GENOMIC DNA]</scope>
    <source>
        <strain evidence="1 2">AX-7</strain>
    </source>
</reference>
<dbReference type="Gene3D" id="3.40.50.1390">
    <property type="entry name" value="Resolvase, N-terminal catalytic domain"/>
    <property type="match status" value="1"/>
</dbReference>
<dbReference type="Pfam" id="PF07508">
    <property type="entry name" value="Recombinase"/>
    <property type="match status" value="1"/>
</dbReference>
<dbReference type="GO" id="GO:0003677">
    <property type="term" value="F:DNA binding"/>
    <property type="evidence" value="ECO:0007669"/>
    <property type="project" value="InterPro"/>
</dbReference>
<dbReference type="SMART" id="SM00857">
    <property type="entry name" value="Resolvase"/>
    <property type="match status" value="1"/>
</dbReference>
<dbReference type="InterPro" id="IPR006119">
    <property type="entry name" value="Resolv_N"/>
</dbReference>
<dbReference type="Proteomes" id="UP000287394">
    <property type="component" value="Chromosome"/>
</dbReference>
<dbReference type="PROSITE" id="PS00397">
    <property type="entry name" value="RECOMBINASES_1"/>
    <property type="match status" value="1"/>
</dbReference>
<dbReference type="PROSITE" id="PS51736">
    <property type="entry name" value="RECOMBINASES_3"/>
    <property type="match status" value="1"/>
</dbReference>
<dbReference type="GO" id="GO:0000150">
    <property type="term" value="F:DNA strand exchange activity"/>
    <property type="evidence" value="ECO:0007669"/>
    <property type="project" value="InterPro"/>
</dbReference>
<protein>
    <submittedName>
        <fullName evidence="1">Uncharacterized protein</fullName>
    </submittedName>
</protein>
<dbReference type="EMBL" id="AP025739">
    <property type="protein sequence ID" value="BDI34193.1"/>
    <property type="molecule type" value="Genomic_DNA"/>
</dbReference>
<dbReference type="KEGG" id="ccot:CCAX7_62440"/>
<dbReference type="AlphaFoldDB" id="A0A402CWM2"/>
<dbReference type="Pfam" id="PF13408">
    <property type="entry name" value="Zn_ribbon_recom"/>
    <property type="match status" value="1"/>
</dbReference>
<accession>A0A402CWM2</accession>
<dbReference type="SUPFAM" id="SSF53041">
    <property type="entry name" value="Resolvase-like"/>
    <property type="match status" value="1"/>
</dbReference>
<gene>
    <name evidence="1" type="ORF">CCAX7_62440</name>
</gene>
<dbReference type="PROSITE" id="PS51737">
    <property type="entry name" value="RECOMBINASE_DNA_BIND"/>
    <property type="match status" value="1"/>
</dbReference>
<dbReference type="PANTHER" id="PTHR30461:SF23">
    <property type="entry name" value="DNA RECOMBINASE-RELATED"/>
    <property type="match status" value="1"/>
</dbReference>
<evidence type="ECO:0000313" key="1">
    <source>
        <dbReference type="EMBL" id="BDI34193.1"/>
    </source>
</evidence>
<dbReference type="InterPro" id="IPR011109">
    <property type="entry name" value="DNA_bind_recombinase_dom"/>
</dbReference>
<sequence>MKRAAIYLRVSTSEQLNGTSIDGQKAACLGLAASEGAQVVGCYSEDASGALYTARPALMEALASIERGEADVLIAFKIDRLGRSARIIRDVVDRIVAADATVLTTDYKLDKSAMGTLMLNMLGSFAEMEKDGILERTKGGSLRRAQSGVQPQRSRVAFGYHVVTNPDKQRGLYPESAPGTYVLDPQKAQVMGEAFRMYDGGASLRSVAKWLQGTCSPSRGSAWYASTLRALLSNPIFKGQASYGRHKKITKEKGNTTISRMVLTGNAVIIPCPAIVDAALWDRVQIRLSEARQTFSGNPARKHLLSGLLRCPLCARSMKGTRRTIKETTYHYYSCPHSRPSRSISGTVCNPKLLDAHVAESLILHGIGDIVSRPEVLREALDAYRRMEMVVFDPASIASAEAALRALDARETATVTAQVQGIQAGANPAVYGSAFAKIAEERTTLTKRLNELKTQQKSFASERLDDATLMTAALRDATTALSSPYLTDGERHDLLARVVEKVIPEEVEGETGYRVFLRSDAETVHITQPMRQPVAL</sequence>
<dbReference type="InterPro" id="IPR025827">
    <property type="entry name" value="Zn_ribbon_recom_dom"/>
</dbReference>
<dbReference type="CDD" id="cd00338">
    <property type="entry name" value="Ser_Recombinase"/>
    <property type="match status" value="1"/>
</dbReference>
<organism evidence="1 2">
    <name type="scientific">Capsulimonas corticalis</name>
    <dbReference type="NCBI Taxonomy" id="2219043"/>
    <lineage>
        <taxon>Bacteria</taxon>
        <taxon>Bacillati</taxon>
        <taxon>Armatimonadota</taxon>
        <taxon>Armatimonadia</taxon>
        <taxon>Capsulimonadales</taxon>
        <taxon>Capsulimonadaceae</taxon>
        <taxon>Capsulimonas</taxon>
    </lineage>
</organism>
<dbReference type="PANTHER" id="PTHR30461">
    <property type="entry name" value="DNA-INVERTASE FROM LAMBDOID PROPHAGE"/>
    <property type="match status" value="1"/>
</dbReference>
<dbReference type="Gene3D" id="3.90.1750.20">
    <property type="entry name" value="Putative Large Serine Recombinase, Chain B, Domain 2"/>
    <property type="match status" value="1"/>
</dbReference>
<dbReference type="OrthoDB" id="9781670at2"/>